<dbReference type="Proteomes" id="UP001623232">
    <property type="component" value="Chromosome"/>
</dbReference>
<comment type="cofactor">
    <cofactor evidence="1 6">
        <name>FAD</name>
        <dbReference type="ChEBI" id="CHEBI:57692"/>
    </cofactor>
</comment>
<organism evidence="10 11">
    <name type="scientific">Aliisedimentitalea scapharcae</name>
    <dbReference type="NCBI Taxonomy" id="1524259"/>
    <lineage>
        <taxon>Bacteria</taxon>
        <taxon>Pseudomonadati</taxon>
        <taxon>Pseudomonadota</taxon>
        <taxon>Alphaproteobacteria</taxon>
        <taxon>Rhodobacterales</taxon>
        <taxon>Roseobacteraceae</taxon>
        <taxon>Aliisedimentitalea</taxon>
    </lineage>
</organism>
<evidence type="ECO:0000256" key="5">
    <source>
        <dbReference type="ARBA" id="ARBA00023002"/>
    </source>
</evidence>
<dbReference type="EMBL" id="CP123584">
    <property type="protein sequence ID" value="WZK90001.1"/>
    <property type="molecule type" value="Genomic_DNA"/>
</dbReference>
<evidence type="ECO:0000259" key="7">
    <source>
        <dbReference type="Pfam" id="PF00441"/>
    </source>
</evidence>
<evidence type="ECO:0000256" key="6">
    <source>
        <dbReference type="RuleBase" id="RU362125"/>
    </source>
</evidence>
<dbReference type="InterPro" id="IPR037069">
    <property type="entry name" value="AcylCoA_DH/ox_N_sf"/>
</dbReference>
<dbReference type="InterPro" id="IPR046373">
    <property type="entry name" value="Acyl-CoA_Oxase/DH_mid-dom_sf"/>
</dbReference>
<dbReference type="InterPro" id="IPR009075">
    <property type="entry name" value="AcylCo_DH/oxidase_C"/>
</dbReference>
<keyword evidence="11" id="KW-1185">Reference proteome</keyword>
<dbReference type="InterPro" id="IPR036250">
    <property type="entry name" value="AcylCo_DH-like_C"/>
</dbReference>
<keyword evidence="4 6" id="KW-0274">FAD</keyword>
<dbReference type="SUPFAM" id="SSF47203">
    <property type="entry name" value="Acyl-CoA dehydrogenase C-terminal domain-like"/>
    <property type="match status" value="1"/>
</dbReference>
<dbReference type="Gene3D" id="1.10.540.10">
    <property type="entry name" value="Acyl-CoA dehydrogenase/oxidase, N-terminal domain"/>
    <property type="match status" value="1"/>
</dbReference>
<evidence type="ECO:0000256" key="2">
    <source>
        <dbReference type="ARBA" id="ARBA00009347"/>
    </source>
</evidence>
<feature type="domain" description="Acyl-CoA dehydrogenase/oxidase C-terminal" evidence="7">
    <location>
        <begin position="230"/>
        <end position="378"/>
    </location>
</feature>
<feature type="domain" description="Acyl-CoA dehydrogenase/oxidase N-terminal" evidence="9">
    <location>
        <begin position="7"/>
        <end position="119"/>
    </location>
</feature>
<dbReference type="InterPro" id="IPR050741">
    <property type="entry name" value="Acyl-CoA_dehydrogenase"/>
</dbReference>
<sequence length="380" mass="41428">MTSPFDTPERSAFRDTMQSFVAQEITPHCDTWDEAGAVPWALHQKAGALGIWGFGIDEKHGGLGFDDCFMRATYSEELARCGAGGVAAAINGRMISIEPIARLANSDIQDRVLPDIIAGRKGSSLGVTEPGGGSDVANLTTRAHRDGNHWVLNGSKTFITGGMTSDYFVVAARTGGDGLTGISLFFVESDTIGFSRSALPRKMGWWCSDQATLFFDDMRVPATNMMGAENNGFLAIMENFNLERVGLIAGMLGMMKTCLEDSIAWAQERETFGKPLIRHQVIRHKIAEISARIDAVEAWLNMICWKVNTGPMPVAEICKAKFFTSKACEFCASEAMQILGGAGYLRGNRIERIYREVKVMAIGGGSEEIMRDLAVRQMGL</sequence>
<name>A0ABZ2XV84_9RHOB</name>
<dbReference type="Gene3D" id="2.40.110.10">
    <property type="entry name" value="Butyryl-CoA Dehydrogenase, subunit A, domain 2"/>
    <property type="match status" value="1"/>
</dbReference>
<dbReference type="Gene3D" id="1.20.140.10">
    <property type="entry name" value="Butyryl-CoA Dehydrogenase, subunit A, domain 3"/>
    <property type="match status" value="1"/>
</dbReference>
<dbReference type="PANTHER" id="PTHR48083">
    <property type="entry name" value="MEDIUM-CHAIN SPECIFIC ACYL-COA DEHYDROGENASE, MITOCHONDRIAL-RELATED"/>
    <property type="match status" value="1"/>
</dbReference>
<reference evidence="10 11" key="1">
    <citation type="submission" date="2023-04" db="EMBL/GenBank/DDBJ databases">
        <title>Complete genome sequence of Alisedimentitalea scapharcae.</title>
        <authorList>
            <person name="Rong J.-C."/>
            <person name="Yi M.-L."/>
            <person name="Zhao Q."/>
        </authorList>
    </citation>
    <scope>NUCLEOTIDE SEQUENCE [LARGE SCALE GENOMIC DNA]</scope>
    <source>
        <strain evidence="10 11">KCTC 42119</strain>
    </source>
</reference>
<protein>
    <submittedName>
        <fullName evidence="10">Acyl-CoA dehydrogenase family protein</fullName>
    </submittedName>
</protein>
<evidence type="ECO:0000256" key="1">
    <source>
        <dbReference type="ARBA" id="ARBA00001974"/>
    </source>
</evidence>
<dbReference type="Pfam" id="PF02770">
    <property type="entry name" value="Acyl-CoA_dh_M"/>
    <property type="match status" value="1"/>
</dbReference>
<evidence type="ECO:0000259" key="9">
    <source>
        <dbReference type="Pfam" id="PF02771"/>
    </source>
</evidence>
<dbReference type="InterPro" id="IPR006091">
    <property type="entry name" value="Acyl-CoA_Oxase/DH_mid-dom"/>
</dbReference>
<feature type="domain" description="Acyl-CoA oxidase/dehydrogenase middle" evidence="8">
    <location>
        <begin position="125"/>
        <end position="218"/>
    </location>
</feature>
<proteinExistence type="inferred from homology"/>
<dbReference type="Pfam" id="PF02771">
    <property type="entry name" value="Acyl-CoA_dh_N"/>
    <property type="match status" value="1"/>
</dbReference>
<evidence type="ECO:0000259" key="8">
    <source>
        <dbReference type="Pfam" id="PF02770"/>
    </source>
</evidence>
<gene>
    <name evidence="10" type="ORF">QEZ52_05505</name>
</gene>
<keyword evidence="3 6" id="KW-0285">Flavoprotein</keyword>
<dbReference type="InterPro" id="IPR013786">
    <property type="entry name" value="AcylCoA_DH/ox_N"/>
</dbReference>
<dbReference type="RefSeq" id="WP_406648504.1">
    <property type="nucleotide sequence ID" value="NZ_CP123584.1"/>
</dbReference>
<evidence type="ECO:0000313" key="10">
    <source>
        <dbReference type="EMBL" id="WZK90001.1"/>
    </source>
</evidence>
<evidence type="ECO:0000256" key="4">
    <source>
        <dbReference type="ARBA" id="ARBA00022827"/>
    </source>
</evidence>
<dbReference type="InterPro" id="IPR009100">
    <property type="entry name" value="AcylCoA_DH/oxidase_NM_dom_sf"/>
</dbReference>
<comment type="similarity">
    <text evidence="2 6">Belongs to the acyl-CoA dehydrogenase family.</text>
</comment>
<keyword evidence="5 6" id="KW-0560">Oxidoreductase</keyword>
<accession>A0ABZ2XV84</accession>
<evidence type="ECO:0000313" key="11">
    <source>
        <dbReference type="Proteomes" id="UP001623232"/>
    </source>
</evidence>
<dbReference type="SUPFAM" id="SSF56645">
    <property type="entry name" value="Acyl-CoA dehydrogenase NM domain-like"/>
    <property type="match status" value="1"/>
</dbReference>
<evidence type="ECO:0000256" key="3">
    <source>
        <dbReference type="ARBA" id="ARBA00022630"/>
    </source>
</evidence>
<dbReference type="Pfam" id="PF00441">
    <property type="entry name" value="Acyl-CoA_dh_1"/>
    <property type="match status" value="1"/>
</dbReference>
<dbReference type="PANTHER" id="PTHR48083:SF28">
    <property type="entry name" value="ACYL-COA DEHYDROGENASE FAMILY PROTEIN (AFU_ORTHOLOGUE AFUA_6G10880)-RELATED"/>
    <property type="match status" value="1"/>
</dbReference>